<dbReference type="PANTHER" id="PTHR30137:SF6">
    <property type="entry name" value="LUCIFERASE-LIKE MONOOXYGENASE"/>
    <property type="match status" value="1"/>
</dbReference>
<dbReference type="GO" id="GO:0005829">
    <property type="term" value="C:cytosol"/>
    <property type="evidence" value="ECO:0007669"/>
    <property type="project" value="TreeGrafter"/>
</dbReference>
<dbReference type="AlphaFoldDB" id="A0A2K3YVW6"/>
<proteinExistence type="predicted"/>
<accession>A0A2K3YVW6</accession>
<evidence type="ECO:0000313" key="4">
    <source>
        <dbReference type="Proteomes" id="UP000242752"/>
    </source>
</evidence>
<dbReference type="RefSeq" id="WP_103357406.1">
    <property type="nucleotide sequence ID" value="NZ_CP113107.1"/>
</dbReference>
<evidence type="ECO:0000259" key="2">
    <source>
        <dbReference type="Pfam" id="PF00296"/>
    </source>
</evidence>
<dbReference type="OrthoDB" id="9780518at2"/>
<evidence type="ECO:0000313" key="3">
    <source>
        <dbReference type="EMBL" id="PNZ29358.1"/>
    </source>
</evidence>
<dbReference type="Gene3D" id="3.20.20.30">
    <property type="entry name" value="Luciferase-like domain"/>
    <property type="match status" value="1"/>
</dbReference>
<dbReference type="GO" id="GO:0016705">
    <property type="term" value="F:oxidoreductase activity, acting on paired donors, with incorporation or reduction of molecular oxygen"/>
    <property type="evidence" value="ECO:0007669"/>
    <property type="project" value="InterPro"/>
</dbReference>
<feature type="domain" description="Luciferase-like" evidence="2">
    <location>
        <begin position="22"/>
        <end position="243"/>
    </location>
</feature>
<name>A0A2K3YVW6_9STAP</name>
<dbReference type="EMBL" id="PPRF01000016">
    <property type="protein sequence ID" value="PNZ29358.1"/>
    <property type="molecule type" value="Genomic_DNA"/>
</dbReference>
<reference evidence="3 4" key="1">
    <citation type="submission" date="2017-08" db="EMBL/GenBank/DDBJ databases">
        <title>Draft genome sequences of 64 type strains of genus Staph aureus.</title>
        <authorList>
            <person name="Cole K."/>
            <person name="Golubchik T."/>
            <person name="Russell J."/>
            <person name="Foster D."/>
            <person name="Llewelyn M."/>
            <person name="Wilson D."/>
            <person name="Crook D."/>
            <person name="Paul J."/>
        </authorList>
    </citation>
    <scope>NUCLEOTIDE SEQUENCE [LARGE SCALE GENOMIC DNA]</scope>
    <source>
        <strain evidence="3 4">DSM 21968</strain>
    </source>
</reference>
<dbReference type="InterPro" id="IPR036661">
    <property type="entry name" value="Luciferase-like_sf"/>
</dbReference>
<dbReference type="InterPro" id="IPR050766">
    <property type="entry name" value="Bact_Lucif_Oxidored"/>
</dbReference>
<comment type="similarity">
    <text evidence="1">To bacterial alkanal monooxygenase alpha and beta chains.</text>
</comment>
<evidence type="ECO:0000256" key="1">
    <source>
        <dbReference type="ARBA" id="ARBA00007789"/>
    </source>
</evidence>
<dbReference type="InterPro" id="IPR011251">
    <property type="entry name" value="Luciferase-like_dom"/>
</dbReference>
<dbReference type="NCBIfam" id="TIGR03558">
    <property type="entry name" value="oxido_grp_1"/>
    <property type="match status" value="1"/>
</dbReference>
<protein>
    <submittedName>
        <fullName evidence="3">LLM class flavin-dependent oxidoreductase</fullName>
    </submittedName>
</protein>
<keyword evidence="4" id="KW-1185">Reference proteome</keyword>
<dbReference type="InterPro" id="IPR019949">
    <property type="entry name" value="CmoO-like"/>
</dbReference>
<comment type="caution">
    <text evidence="3">The sequence shown here is derived from an EMBL/GenBank/DDBJ whole genome shotgun (WGS) entry which is preliminary data.</text>
</comment>
<dbReference type="SUPFAM" id="SSF51679">
    <property type="entry name" value="Bacterial luciferase-like"/>
    <property type="match status" value="1"/>
</dbReference>
<sequence length="331" mass="36867">MKKPILSVLDIVNVYENENLDMVFKNFRQRAAAIDKLGYHRYWISEHHNMASIASSATVVLIKDVLEHTKQLRVGSGGIMMPNHSPLVVAEQFGTLATFYPDRVDLGLGRAPGTDQMTSYALRRHTHQHADTFHDDIKALLQYFGPESQQGKVKAIPGAGTEVPIYVLGSSINSAVLAAELGLPYAFAAHFAPAQLKDAIQLYRTNFKPSQYLTEPYVMIAVNAIAADTNSQADYLYTSQLQNIVAFLTGHVHPVPQPKEDYYEFLGEDRVKQIQSQMGIVIKGDKKAVQQQIIDLQEIYEADELIITTTAYGIKNQINSFKIVKDAVDSI</sequence>
<dbReference type="Proteomes" id="UP000242752">
    <property type="component" value="Unassembled WGS sequence"/>
</dbReference>
<gene>
    <name evidence="3" type="ORF">CD122_02405</name>
</gene>
<organism evidence="3 4">
    <name type="scientific">Staphylococcus rostri</name>
    <dbReference type="NCBI Taxonomy" id="522262"/>
    <lineage>
        <taxon>Bacteria</taxon>
        <taxon>Bacillati</taxon>
        <taxon>Bacillota</taxon>
        <taxon>Bacilli</taxon>
        <taxon>Bacillales</taxon>
        <taxon>Staphylococcaceae</taxon>
        <taxon>Staphylococcus</taxon>
    </lineage>
</organism>
<dbReference type="PANTHER" id="PTHR30137">
    <property type="entry name" value="LUCIFERASE-LIKE MONOOXYGENASE"/>
    <property type="match status" value="1"/>
</dbReference>
<dbReference type="Pfam" id="PF00296">
    <property type="entry name" value="Bac_luciferase"/>
    <property type="match status" value="1"/>
</dbReference>
<dbReference type="FunFam" id="3.20.20.30:FF:000002">
    <property type="entry name" value="LLM class flavin-dependent oxidoreductase"/>
    <property type="match status" value="1"/>
</dbReference>